<name>A0ABR2YVC3_9CHLO</name>
<keyword evidence="4 9" id="KW-0732">Signal</keyword>
<keyword evidence="12" id="KW-1185">Reference proteome</keyword>
<dbReference type="InterPro" id="IPR000111">
    <property type="entry name" value="Glyco_hydro_27/36_CS"/>
</dbReference>
<accession>A0ABR2YVC3</accession>
<evidence type="ECO:0000256" key="4">
    <source>
        <dbReference type="ARBA" id="ARBA00022729"/>
    </source>
</evidence>
<evidence type="ECO:0000256" key="5">
    <source>
        <dbReference type="ARBA" id="ARBA00022801"/>
    </source>
</evidence>
<dbReference type="PANTHER" id="PTHR11452">
    <property type="entry name" value="ALPHA-GALACTOSIDASE/ALPHA-N-ACETYLGALACTOSAMINIDASE"/>
    <property type="match status" value="1"/>
</dbReference>
<dbReference type="EC" id="3.2.1.22" evidence="3 7"/>
<feature type="domain" description="Alpha galactosidase C-terminal" evidence="10">
    <location>
        <begin position="316"/>
        <end position="397"/>
    </location>
</feature>
<keyword evidence="8" id="KW-0812">Transmembrane</keyword>
<dbReference type="PANTHER" id="PTHR11452:SF75">
    <property type="entry name" value="ALPHA-GALACTOSIDASE MEL1"/>
    <property type="match status" value="1"/>
</dbReference>
<dbReference type="InterPro" id="IPR041233">
    <property type="entry name" value="Melibiase_C"/>
</dbReference>
<protein>
    <recommendedName>
        <fullName evidence="3 7">Alpha-galactosidase</fullName>
        <ecNumber evidence="3 7">3.2.1.22</ecNumber>
    </recommendedName>
    <alternativeName>
        <fullName evidence="7">Melibiase</fullName>
    </alternativeName>
</protein>
<keyword evidence="8" id="KW-0472">Membrane</keyword>
<comment type="catalytic activity">
    <reaction evidence="1 7">
        <text>Hydrolysis of terminal, non-reducing alpha-D-galactose residues in alpha-D-galactosides, including galactose oligosaccharides, galactomannans and galactolipids.</text>
        <dbReference type="EC" id="3.2.1.22"/>
    </reaction>
</comment>
<organism evidence="11 12">
    <name type="scientific">Coccomyxa subellipsoidea</name>
    <dbReference type="NCBI Taxonomy" id="248742"/>
    <lineage>
        <taxon>Eukaryota</taxon>
        <taxon>Viridiplantae</taxon>
        <taxon>Chlorophyta</taxon>
        <taxon>core chlorophytes</taxon>
        <taxon>Trebouxiophyceae</taxon>
        <taxon>Trebouxiophyceae incertae sedis</taxon>
        <taxon>Coccomyxaceae</taxon>
        <taxon>Coccomyxa</taxon>
    </lineage>
</organism>
<feature type="transmembrane region" description="Helical" evidence="8">
    <location>
        <begin position="449"/>
        <end position="473"/>
    </location>
</feature>
<keyword evidence="8" id="KW-1133">Transmembrane helix</keyword>
<evidence type="ECO:0000256" key="3">
    <source>
        <dbReference type="ARBA" id="ARBA00012755"/>
    </source>
</evidence>
<evidence type="ECO:0000256" key="6">
    <source>
        <dbReference type="ARBA" id="ARBA00023295"/>
    </source>
</evidence>
<evidence type="ECO:0000256" key="8">
    <source>
        <dbReference type="SAM" id="Phobius"/>
    </source>
</evidence>
<dbReference type="Pfam" id="PF17801">
    <property type="entry name" value="Melibiase_C"/>
    <property type="match status" value="1"/>
</dbReference>
<dbReference type="PRINTS" id="PR00740">
    <property type="entry name" value="GLHYDRLASE27"/>
</dbReference>
<dbReference type="InterPro" id="IPR013780">
    <property type="entry name" value="Glyco_hydro_b"/>
</dbReference>
<dbReference type="Gene3D" id="3.20.20.70">
    <property type="entry name" value="Aldolase class I"/>
    <property type="match status" value="1"/>
</dbReference>
<dbReference type="InterPro" id="IPR017853">
    <property type="entry name" value="GH"/>
</dbReference>
<feature type="chain" id="PRO_5046500874" description="Alpha-galactosidase" evidence="9">
    <location>
        <begin position="23"/>
        <end position="495"/>
    </location>
</feature>
<evidence type="ECO:0000256" key="2">
    <source>
        <dbReference type="ARBA" id="ARBA00009743"/>
    </source>
</evidence>
<dbReference type="PROSITE" id="PS00512">
    <property type="entry name" value="ALPHA_GALACTOSIDASE"/>
    <property type="match status" value="1"/>
</dbReference>
<evidence type="ECO:0000256" key="7">
    <source>
        <dbReference type="RuleBase" id="RU361168"/>
    </source>
</evidence>
<dbReference type="InterPro" id="IPR002241">
    <property type="entry name" value="Glyco_hydro_27"/>
</dbReference>
<dbReference type="CDD" id="cd14792">
    <property type="entry name" value="GH27"/>
    <property type="match status" value="1"/>
</dbReference>
<evidence type="ECO:0000313" key="11">
    <source>
        <dbReference type="EMBL" id="KAK9915587.1"/>
    </source>
</evidence>
<evidence type="ECO:0000259" key="10">
    <source>
        <dbReference type="Pfam" id="PF17801"/>
    </source>
</evidence>
<keyword evidence="7" id="KW-1015">Disulfide bond</keyword>
<gene>
    <name evidence="11" type="ORF">WJX75_001219</name>
</gene>
<dbReference type="SUPFAM" id="SSF51011">
    <property type="entry name" value="Glycosyl hydrolase domain"/>
    <property type="match status" value="1"/>
</dbReference>
<dbReference type="Pfam" id="PF16499">
    <property type="entry name" value="Melibiase_2"/>
    <property type="match status" value="1"/>
</dbReference>
<proteinExistence type="inferred from homology"/>
<sequence length="495" mass="53701">MRGNMGLSACLVLLAMLPSALCLGNGLALTPSMGFNTWNAFGSDINEQLILQTAGFMKNMTLVQLGYNVIVLDDGWSTKERGVDGKLQADPKKFPSGLRDLSNRLAGMGIRLGLFGDAGTRTCGGAAASYGQEKLDAATFASWGLSYLKYDNCFAPQKDTESVRGRFAVMRDALNATGQPIVYSIDDWGVTNTWTYGTTVANSWRTTAGLTDSLQATWEGILRVLDNSAGLARFAAPGGWNNLDLLAVGEPVSEDLTVDEMKSHFALWAIAKSPLFISADLRQITKTALEILTADELIAVNQDPLGIAGDLIWKQGANEIWGTGLQGGARAVAMLNRHFDEDPQFDNSSITLHWHHLGWEGEMAVTVRDLYGKKDLGLFTHNFTATIPYHGVLALKLTPSKYVNNFDQWRPWDCGIETDTGEHGVWACFSHTALDKPMLYGTLPITKTVAAGLGAVIAILAVVIVGLAVGWRLSVTRSRKSYKKWNEETAQATAS</sequence>
<reference evidence="11 12" key="1">
    <citation type="journal article" date="2024" name="Nat. Commun.">
        <title>Phylogenomics reveals the evolutionary origins of lichenization in chlorophyte algae.</title>
        <authorList>
            <person name="Puginier C."/>
            <person name="Libourel C."/>
            <person name="Otte J."/>
            <person name="Skaloud P."/>
            <person name="Haon M."/>
            <person name="Grisel S."/>
            <person name="Petersen M."/>
            <person name="Berrin J.G."/>
            <person name="Delaux P.M."/>
            <person name="Dal Grande F."/>
            <person name="Keller J."/>
        </authorList>
    </citation>
    <scope>NUCLEOTIDE SEQUENCE [LARGE SCALE GENOMIC DNA]</scope>
    <source>
        <strain evidence="11 12">SAG 216-7</strain>
    </source>
</reference>
<keyword evidence="5 7" id="KW-0378">Hydrolase</keyword>
<feature type="signal peptide" evidence="9">
    <location>
        <begin position="1"/>
        <end position="22"/>
    </location>
</feature>
<comment type="caution">
    <text evidence="11">The sequence shown here is derived from an EMBL/GenBank/DDBJ whole genome shotgun (WGS) entry which is preliminary data.</text>
</comment>
<comment type="similarity">
    <text evidence="2 7">Belongs to the glycosyl hydrolase 27 family.</text>
</comment>
<dbReference type="Gene3D" id="2.60.40.1180">
    <property type="entry name" value="Golgi alpha-mannosidase II"/>
    <property type="match status" value="1"/>
</dbReference>
<keyword evidence="6 7" id="KW-0326">Glycosidase</keyword>
<evidence type="ECO:0000256" key="9">
    <source>
        <dbReference type="SAM" id="SignalP"/>
    </source>
</evidence>
<dbReference type="InterPro" id="IPR013785">
    <property type="entry name" value="Aldolase_TIM"/>
</dbReference>
<dbReference type="Proteomes" id="UP001491310">
    <property type="component" value="Unassembled WGS sequence"/>
</dbReference>
<dbReference type="EMBL" id="JALJOT010000004">
    <property type="protein sequence ID" value="KAK9915587.1"/>
    <property type="molecule type" value="Genomic_DNA"/>
</dbReference>
<dbReference type="SUPFAM" id="SSF51445">
    <property type="entry name" value="(Trans)glycosidases"/>
    <property type="match status" value="1"/>
</dbReference>
<evidence type="ECO:0000256" key="1">
    <source>
        <dbReference type="ARBA" id="ARBA00001255"/>
    </source>
</evidence>
<evidence type="ECO:0000313" key="12">
    <source>
        <dbReference type="Proteomes" id="UP001491310"/>
    </source>
</evidence>